<evidence type="ECO:0000313" key="1">
    <source>
        <dbReference type="EMBL" id="UQZ86589.1"/>
    </source>
</evidence>
<protein>
    <submittedName>
        <fullName evidence="1">Epoxidase LasC</fullName>
        <ecNumber evidence="1">1.14.13.-</ecNumber>
    </submittedName>
</protein>
<gene>
    <name evidence="1" type="ORF">SK3146_05882</name>
</gene>
<proteinExistence type="predicted"/>
<sequence length="505" mass="56902">MTMNTSKVQAGENGFTTGKAIVIGGSIAGLLAARVLSDFYEEVLIVERDELPESPSERQGTPQAIHPHRFTERGKKITNRLFPGYEDDLLAGGALPVFNKRLHNGNQYGSLDVQNPRHDYKFSRALLEWAFRNQVKKLANVRIQVKQEVTGLLMNEDRSRVTGIRLREKGWGGAESTWNADLVVDTSGRGSKLTPWLEAAGYEVPRPDLLKVALGYSTRRYKVPAHLNHLMETWDTINIAGQPAKGTFTGVFSFIENGVAEMLLYRPGGQYPPVEAEAYEREIAGLPTPLIDSIVRQLEPLAPPRGFRVPELYRRRYDRMEKWPSGLLALGDAICIYDPIFGQGMTVAAIQAEVLEATLRERQSVPEEGFELHVLRRLQDVIEPAWWLNCANDLQWEGVEYEGAEPLKAISFASRYISLLLQQGTTQNQKLYGLYWAVNTLSVTPEEMLRFDTVMPILNATAEGKQLLDELVREYGEHLEAMWDQIIPSFSRLPYEPFAPQKSGE</sequence>
<reference evidence="1" key="1">
    <citation type="submission" date="2018-02" db="EMBL/GenBank/DDBJ databases">
        <authorList>
            <person name="Kim S.-K."/>
            <person name="Jung H.-I."/>
            <person name="Lee S.-W."/>
        </authorList>
    </citation>
    <scope>NUCLEOTIDE SEQUENCE</scope>
    <source>
        <strain evidence="1">SK3146</strain>
    </source>
</reference>
<dbReference type="Proteomes" id="UP001057134">
    <property type="component" value="Chromosome"/>
</dbReference>
<dbReference type="InterPro" id="IPR036188">
    <property type="entry name" value="FAD/NAD-bd_sf"/>
</dbReference>
<dbReference type="PANTHER" id="PTHR43422:SF3">
    <property type="entry name" value="THIAMINE THIAZOLE SYNTHASE"/>
    <property type="match status" value="1"/>
</dbReference>
<dbReference type="EC" id="1.14.13.-" evidence="1"/>
<accession>A0ABY4RVB0</accession>
<organism evidence="1 2">
    <name type="scientific">Paenibacillus konkukensis</name>
    <dbReference type="NCBI Taxonomy" id="2020716"/>
    <lineage>
        <taxon>Bacteria</taxon>
        <taxon>Bacillati</taxon>
        <taxon>Bacillota</taxon>
        <taxon>Bacilli</taxon>
        <taxon>Bacillales</taxon>
        <taxon>Paenibacillaceae</taxon>
        <taxon>Paenibacillus</taxon>
    </lineage>
</organism>
<dbReference type="GO" id="GO:0016491">
    <property type="term" value="F:oxidoreductase activity"/>
    <property type="evidence" value="ECO:0007669"/>
    <property type="project" value="UniProtKB-KW"/>
</dbReference>
<keyword evidence="1" id="KW-0560">Oxidoreductase</keyword>
<dbReference type="EMBL" id="CP027059">
    <property type="protein sequence ID" value="UQZ86589.1"/>
    <property type="molecule type" value="Genomic_DNA"/>
</dbReference>
<reference evidence="1" key="2">
    <citation type="journal article" date="2021" name="J Anim Sci Technol">
        <title>Complete genome sequence of Paenibacillus konkukensis sp. nov. SK3146 as a potential probiotic strain.</title>
        <authorList>
            <person name="Jung H.I."/>
            <person name="Park S."/>
            <person name="Niu K.M."/>
            <person name="Lee S.W."/>
            <person name="Kothari D."/>
            <person name="Yi K.J."/>
            <person name="Kim S.K."/>
        </authorList>
    </citation>
    <scope>NUCLEOTIDE SEQUENCE</scope>
    <source>
        <strain evidence="1">SK3146</strain>
    </source>
</reference>
<dbReference type="RefSeq" id="WP_249862112.1">
    <property type="nucleotide sequence ID" value="NZ_CP027059.1"/>
</dbReference>
<dbReference type="Gene3D" id="3.50.50.60">
    <property type="entry name" value="FAD/NAD(P)-binding domain"/>
    <property type="match status" value="1"/>
</dbReference>
<dbReference type="SUPFAM" id="SSF51905">
    <property type="entry name" value="FAD/NAD(P)-binding domain"/>
    <property type="match status" value="1"/>
</dbReference>
<name>A0ABY4RVB0_9BACL</name>
<keyword evidence="2" id="KW-1185">Reference proteome</keyword>
<evidence type="ECO:0000313" key="2">
    <source>
        <dbReference type="Proteomes" id="UP001057134"/>
    </source>
</evidence>
<dbReference type="PANTHER" id="PTHR43422">
    <property type="entry name" value="THIAMINE THIAZOLE SYNTHASE"/>
    <property type="match status" value="1"/>
</dbReference>